<evidence type="ECO:0000313" key="2">
    <source>
        <dbReference type="Proteomes" id="UP000660885"/>
    </source>
</evidence>
<reference evidence="1 2" key="1">
    <citation type="submission" date="2021-01" db="EMBL/GenBank/DDBJ databases">
        <title>Belnapia mucosa sp. nov. and Belnapia arida sp. nov., isolated from the Tabernas Desert (Almeria, Spain).</title>
        <authorList>
            <person name="Molina-Menor E."/>
            <person name="Vidal-Verdu A."/>
            <person name="Calonge A."/>
            <person name="Satari L."/>
            <person name="Pereto J."/>
            <person name="Porcar M."/>
        </authorList>
    </citation>
    <scope>NUCLEOTIDE SEQUENCE [LARGE SCALE GENOMIC DNA]</scope>
    <source>
        <strain evidence="1 2">T18</strain>
    </source>
</reference>
<accession>A0ABS1U3H3</accession>
<protein>
    <recommendedName>
        <fullName evidence="3">DUF1127 domain-containing protein</fullName>
    </recommendedName>
</protein>
<dbReference type="EMBL" id="JAETWB010000005">
    <property type="protein sequence ID" value="MBL6079216.1"/>
    <property type="molecule type" value="Genomic_DNA"/>
</dbReference>
<sequence>MMLLSSVQTLICGQDLRQLAYLAWIALREGAGAAQRAMRLAYRRAVERRELDALDGRMQRDAGLGPPEVQALLRKPLWRA</sequence>
<keyword evidence="2" id="KW-1185">Reference proteome</keyword>
<evidence type="ECO:0008006" key="3">
    <source>
        <dbReference type="Google" id="ProtNLM"/>
    </source>
</evidence>
<evidence type="ECO:0000313" key="1">
    <source>
        <dbReference type="EMBL" id="MBL6079216.1"/>
    </source>
</evidence>
<proteinExistence type="predicted"/>
<organism evidence="1 2">
    <name type="scientific">Belnapia arida</name>
    <dbReference type="NCBI Taxonomy" id="2804533"/>
    <lineage>
        <taxon>Bacteria</taxon>
        <taxon>Pseudomonadati</taxon>
        <taxon>Pseudomonadota</taxon>
        <taxon>Alphaproteobacteria</taxon>
        <taxon>Acetobacterales</taxon>
        <taxon>Roseomonadaceae</taxon>
        <taxon>Belnapia</taxon>
    </lineage>
</organism>
<gene>
    <name evidence="1" type="ORF">JMJ56_14450</name>
</gene>
<comment type="caution">
    <text evidence="1">The sequence shown here is derived from an EMBL/GenBank/DDBJ whole genome shotgun (WGS) entry which is preliminary data.</text>
</comment>
<dbReference type="Proteomes" id="UP000660885">
    <property type="component" value="Unassembled WGS sequence"/>
</dbReference>
<name>A0ABS1U3H3_9PROT</name>